<organism evidence="1">
    <name type="scientific">marine sediment metagenome</name>
    <dbReference type="NCBI Taxonomy" id="412755"/>
    <lineage>
        <taxon>unclassified sequences</taxon>
        <taxon>metagenomes</taxon>
        <taxon>ecological metagenomes</taxon>
    </lineage>
</organism>
<sequence>MSQDLQQARYDQLVRRVGALYGGGSKVTEVLAELFPVLELENTTPELIALSGWRTAWQSTSRLSGIGNDSTSQLFNPVGSGFLVAVTQLLIRCSADSAVDIEIQGVPITAGVPGLYRDGRFGVPRNTVATAASLDGGTTGGGLRIVTLAGIT</sequence>
<reference evidence="1" key="1">
    <citation type="journal article" date="2015" name="Nature">
        <title>Complex archaea that bridge the gap between prokaryotes and eukaryotes.</title>
        <authorList>
            <person name="Spang A."/>
            <person name="Saw J.H."/>
            <person name="Jorgensen S.L."/>
            <person name="Zaremba-Niedzwiedzka K."/>
            <person name="Martijn J."/>
            <person name="Lind A.E."/>
            <person name="van Eijk R."/>
            <person name="Schleper C."/>
            <person name="Guy L."/>
            <person name="Ettema T.J."/>
        </authorList>
    </citation>
    <scope>NUCLEOTIDE SEQUENCE</scope>
</reference>
<proteinExistence type="predicted"/>
<comment type="caution">
    <text evidence="1">The sequence shown here is derived from an EMBL/GenBank/DDBJ whole genome shotgun (WGS) entry which is preliminary data.</text>
</comment>
<dbReference type="EMBL" id="LAZR01023921">
    <property type="protein sequence ID" value="KKL76857.1"/>
    <property type="molecule type" value="Genomic_DNA"/>
</dbReference>
<accession>A0A0F9HP10</accession>
<dbReference type="AlphaFoldDB" id="A0A0F9HP10"/>
<evidence type="ECO:0000313" key="1">
    <source>
        <dbReference type="EMBL" id="KKL76857.1"/>
    </source>
</evidence>
<name>A0A0F9HP10_9ZZZZ</name>
<protein>
    <submittedName>
        <fullName evidence="1">Uncharacterized protein</fullName>
    </submittedName>
</protein>
<feature type="non-terminal residue" evidence="1">
    <location>
        <position position="152"/>
    </location>
</feature>
<gene>
    <name evidence="1" type="ORF">LCGC14_2040650</name>
</gene>